<evidence type="ECO:0000256" key="1">
    <source>
        <dbReference type="ARBA" id="ARBA00004651"/>
    </source>
</evidence>
<dbReference type="GO" id="GO:0005886">
    <property type="term" value="C:plasma membrane"/>
    <property type="evidence" value="ECO:0007669"/>
    <property type="project" value="UniProtKB-SubCell"/>
</dbReference>
<evidence type="ECO:0000313" key="9">
    <source>
        <dbReference type="Proteomes" id="UP000663860"/>
    </source>
</evidence>
<evidence type="ECO:0000256" key="6">
    <source>
        <dbReference type="SAM" id="Phobius"/>
    </source>
</evidence>
<evidence type="ECO:0000256" key="2">
    <source>
        <dbReference type="ARBA" id="ARBA00022475"/>
    </source>
</evidence>
<dbReference type="Pfam" id="PF13515">
    <property type="entry name" value="FUSC_2"/>
    <property type="match status" value="1"/>
</dbReference>
<name>A0A815I1K2_9BILA</name>
<feature type="transmembrane region" description="Helical" evidence="6">
    <location>
        <begin position="527"/>
        <end position="545"/>
    </location>
</feature>
<gene>
    <name evidence="8" type="ORF">IZO911_LOCUS37277</name>
</gene>
<evidence type="ECO:0000259" key="7">
    <source>
        <dbReference type="Pfam" id="PF13515"/>
    </source>
</evidence>
<evidence type="ECO:0000256" key="4">
    <source>
        <dbReference type="ARBA" id="ARBA00022989"/>
    </source>
</evidence>
<proteinExistence type="predicted"/>
<feature type="transmembrane region" description="Helical" evidence="6">
    <location>
        <begin position="34"/>
        <end position="54"/>
    </location>
</feature>
<feature type="transmembrane region" description="Helical" evidence="6">
    <location>
        <begin position="504"/>
        <end position="520"/>
    </location>
</feature>
<sequence length="871" mass="101641">MKISRLFKNFYFNSQRIKFSSLFIDSTIIRRVEYCLKMILAFIVSGLIAYGSSLRHYLDQQYILCVISVLSVQETVGSTLYSCIQTTMSIVPLSILLFLIQLIGLSYHHYLAAEILLLTLSFIIAYQCTQIQTRKMTLLINALFFATIVNQNSLPRLFVFLLLALFLIGMIISICVSILFFPLFATFDIEHRFSYCLKNLQGMYYFIIQAFLSNDRMSAKVSLSRASILEQMIRQTMILMQPRVTEAKYEPSRLLQKIFYRKRKHIIDLNIQEQANLINSLMFHICSLQIMVNQCQFNEYHTNLRNNLESSIYYLNSCQSSLISSFISSRSITNNELMYRLLNLTKAVKSVRLSYKNIRFNSTNSLESTQINQSENHLSHAFFLFQLLYIVRILTEITTDRKYENNKENQQRKFSLKQYFIFERSRFLSAFKCMIIIGVGSMFVMIPYLAKIFENGQWVLIALCMTQSDTVGGAFTTMKMRLTGTLLGAMWSYITYLLVHDNIFQTFLVLIPWIFLFGYLRLNPKWAYTAAVAAITPVLINLGRLPYGDKLPAGNYALLRIEENLVGILIAIILTMTIFPVFAIDLLKENIQKSLQSCRESVDSMHKVYDELFHHQHLEKDISIYFNNKNQIKPFLDKQRSYFHQLISSQRILVSNASIEPTFCWFKNGFSSSRYNLIVQQQIDIFRMLHNIDATLICLSECSIHNEHELEFLKIQAADGLFLPNLPNELFDLSKQLNDCLQIWSYYFKLSQTRCYYITRGLIPHRIEFIQSDLLKQEQCLIDLNKTIHRLENKHQQGINRLFDQYFQQLNHDENSTFIISYLQNQQADFILLSLSAMYYSITQLAYAALALGTTIHEVFELETTELYQAF</sequence>
<keyword evidence="3 6" id="KW-0812">Transmembrane</keyword>
<keyword evidence="2" id="KW-1003">Cell membrane</keyword>
<evidence type="ECO:0000313" key="8">
    <source>
        <dbReference type="EMBL" id="CAF1360250.1"/>
    </source>
</evidence>
<comment type="subcellular location">
    <subcellularLocation>
        <location evidence="1">Cell membrane</location>
        <topology evidence="1">Multi-pass membrane protein</topology>
    </subcellularLocation>
</comment>
<dbReference type="EMBL" id="CAJNOE010000928">
    <property type="protein sequence ID" value="CAF1360250.1"/>
    <property type="molecule type" value="Genomic_DNA"/>
</dbReference>
<reference evidence="8" key="1">
    <citation type="submission" date="2021-02" db="EMBL/GenBank/DDBJ databases">
        <authorList>
            <person name="Nowell W R."/>
        </authorList>
    </citation>
    <scope>NUCLEOTIDE SEQUENCE</scope>
</reference>
<keyword evidence="4 6" id="KW-1133">Transmembrane helix</keyword>
<feature type="transmembrane region" description="Helical" evidence="6">
    <location>
        <begin position="427"/>
        <end position="450"/>
    </location>
</feature>
<feature type="transmembrane region" description="Helical" evidence="6">
    <location>
        <begin position="160"/>
        <end position="185"/>
    </location>
</feature>
<dbReference type="AlphaFoldDB" id="A0A815I1K2"/>
<feature type="domain" description="Integral membrane bound transporter" evidence="7">
    <location>
        <begin position="446"/>
        <end position="573"/>
    </location>
</feature>
<feature type="transmembrane region" description="Helical" evidence="6">
    <location>
        <begin position="136"/>
        <end position="154"/>
    </location>
</feature>
<comment type="caution">
    <text evidence="8">The sequence shown here is derived from an EMBL/GenBank/DDBJ whole genome shotgun (WGS) entry which is preliminary data.</text>
</comment>
<evidence type="ECO:0000256" key="3">
    <source>
        <dbReference type="ARBA" id="ARBA00022692"/>
    </source>
</evidence>
<protein>
    <recommendedName>
        <fullName evidence="7">Integral membrane bound transporter domain-containing protein</fullName>
    </recommendedName>
</protein>
<dbReference type="PANTHER" id="PTHR30509">
    <property type="entry name" value="P-HYDROXYBENZOIC ACID EFFLUX PUMP SUBUNIT-RELATED"/>
    <property type="match status" value="1"/>
</dbReference>
<accession>A0A815I1K2</accession>
<keyword evidence="5 6" id="KW-0472">Membrane</keyword>
<feature type="transmembrane region" description="Helical" evidence="6">
    <location>
        <begin position="565"/>
        <end position="587"/>
    </location>
</feature>
<feature type="transmembrane region" description="Helical" evidence="6">
    <location>
        <begin position="110"/>
        <end position="129"/>
    </location>
</feature>
<dbReference type="PANTHER" id="PTHR30509:SF9">
    <property type="entry name" value="MULTIDRUG RESISTANCE PROTEIN MDTO"/>
    <property type="match status" value="1"/>
</dbReference>
<evidence type="ECO:0000256" key="5">
    <source>
        <dbReference type="ARBA" id="ARBA00023136"/>
    </source>
</evidence>
<dbReference type="Proteomes" id="UP000663860">
    <property type="component" value="Unassembled WGS sequence"/>
</dbReference>
<dbReference type="InterPro" id="IPR049453">
    <property type="entry name" value="Memb_transporter_dom"/>
</dbReference>
<organism evidence="8 9">
    <name type="scientific">Adineta steineri</name>
    <dbReference type="NCBI Taxonomy" id="433720"/>
    <lineage>
        <taxon>Eukaryota</taxon>
        <taxon>Metazoa</taxon>
        <taxon>Spiralia</taxon>
        <taxon>Gnathifera</taxon>
        <taxon>Rotifera</taxon>
        <taxon>Eurotatoria</taxon>
        <taxon>Bdelloidea</taxon>
        <taxon>Adinetida</taxon>
        <taxon>Adinetidae</taxon>
        <taxon>Adineta</taxon>
    </lineage>
</organism>